<dbReference type="AlphaFoldDB" id="A0AAN8ICD0"/>
<reference evidence="3 4" key="1">
    <citation type="submission" date="2022-12" db="EMBL/GenBank/DDBJ databases">
        <title>Genomic features and morphological characterization of a novel Knufia sp. strain isolated from spacecraft assembly facility.</title>
        <authorList>
            <person name="Teixeira M."/>
            <person name="Chander A.M."/>
            <person name="Stajich J.E."/>
            <person name="Venkateswaran K."/>
        </authorList>
    </citation>
    <scope>NUCLEOTIDE SEQUENCE [LARGE SCALE GENOMIC DNA]</scope>
    <source>
        <strain evidence="3 4">FJI-L2-BK-P2</strain>
    </source>
</reference>
<feature type="compositionally biased region" description="Polar residues" evidence="1">
    <location>
        <begin position="153"/>
        <end position="162"/>
    </location>
</feature>
<feature type="compositionally biased region" description="Polar residues" evidence="1">
    <location>
        <begin position="257"/>
        <end position="280"/>
    </location>
</feature>
<protein>
    <recommendedName>
        <fullName evidence="5">Transmembrane protein</fullName>
    </recommendedName>
</protein>
<feature type="transmembrane region" description="Helical" evidence="2">
    <location>
        <begin position="97"/>
        <end position="118"/>
    </location>
</feature>
<organism evidence="3 4">
    <name type="scientific">Knufia fluminis</name>
    <dbReference type="NCBI Taxonomy" id="191047"/>
    <lineage>
        <taxon>Eukaryota</taxon>
        <taxon>Fungi</taxon>
        <taxon>Dikarya</taxon>
        <taxon>Ascomycota</taxon>
        <taxon>Pezizomycotina</taxon>
        <taxon>Eurotiomycetes</taxon>
        <taxon>Chaetothyriomycetidae</taxon>
        <taxon>Chaetothyriales</taxon>
        <taxon>Trichomeriaceae</taxon>
        <taxon>Knufia</taxon>
    </lineage>
</organism>
<gene>
    <name evidence="3" type="ORF">OHC33_000243</name>
</gene>
<evidence type="ECO:0000313" key="3">
    <source>
        <dbReference type="EMBL" id="KAK5958400.1"/>
    </source>
</evidence>
<dbReference type="Proteomes" id="UP001316803">
    <property type="component" value="Unassembled WGS sequence"/>
</dbReference>
<comment type="caution">
    <text evidence="3">The sequence shown here is derived from an EMBL/GenBank/DDBJ whole genome shotgun (WGS) entry which is preliminary data.</text>
</comment>
<accession>A0AAN8ICD0</accession>
<feature type="region of interest" description="Disordered" evidence="1">
    <location>
        <begin position="153"/>
        <end position="211"/>
    </location>
</feature>
<evidence type="ECO:0000313" key="4">
    <source>
        <dbReference type="Proteomes" id="UP001316803"/>
    </source>
</evidence>
<proteinExistence type="predicted"/>
<keyword evidence="2" id="KW-0472">Membrane</keyword>
<evidence type="ECO:0000256" key="1">
    <source>
        <dbReference type="SAM" id="MobiDB-lite"/>
    </source>
</evidence>
<keyword evidence="4" id="KW-1185">Reference proteome</keyword>
<evidence type="ECO:0000256" key="2">
    <source>
        <dbReference type="SAM" id="Phobius"/>
    </source>
</evidence>
<sequence length="303" mass="32269">MQALPNAQVTTPQYQAHAVQSKHHYIRARSNLTTNSGYSVYYTALGAETPCYSKPTKTYLPATSATATGVTVITDTVFSRRYTLVQPPKPTLPTGGIVGITVNAVLFAAAPFIILWLVRRRKAKKAAKHQRESTGATFPPVEPTLLPQQMSEIPADTTSPTTPHELASPETGVNTPATMSMKGMPYPSGLTQNTPSSPPAYEVPGSTPSDLASSMAFEMPGSTYIHEHHPAFGGSSTDLSRASPPRTPPRSPAQTASTRSPVLSPSSPFRTDSPGTSNIVITPLGSPRPLNGDSPGTRFREQM</sequence>
<dbReference type="EMBL" id="JAKLMC020000001">
    <property type="protein sequence ID" value="KAK5958400.1"/>
    <property type="molecule type" value="Genomic_DNA"/>
</dbReference>
<keyword evidence="2" id="KW-1133">Transmembrane helix</keyword>
<evidence type="ECO:0008006" key="5">
    <source>
        <dbReference type="Google" id="ProtNLM"/>
    </source>
</evidence>
<name>A0AAN8ICD0_9EURO</name>
<feature type="region of interest" description="Disordered" evidence="1">
    <location>
        <begin position="225"/>
        <end position="303"/>
    </location>
</feature>
<keyword evidence="2" id="KW-0812">Transmembrane</keyword>